<dbReference type="PANTHER" id="PTHR33373">
    <property type="entry name" value="OS07G0479600 PROTEIN"/>
    <property type="match status" value="1"/>
</dbReference>
<dbReference type="PANTHER" id="PTHR33373:SF13">
    <property type="entry name" value="DUF4050 DOMAIN-CONTAINING PROTEIN"/>
    <property type="match status" value="1"/>
</dbReference>
<organism evidence="2 3">
    <name type="scientific">Dipteronia sinensis</name>
    <dbReference type="NCBI Taxonomy" id="43782"/>
    <lineage>
        <taxon>Eukaryota</taxon>
        <taxon>Viridiplantae</taxon>
        <taxon>Streptophyta</taxon>
        <taxon>Embryophyta</taxon>
        <taxon>Tracheophyta</taxon>
        <taxon>Spermatophyta</taxon>
        <taxon>Magnoliopsida</taxon>
        <taxon>eudicotyledons</taxon>
        <taxon>Gunneridae</taxon>
        <taxon>Pentapetalae</taxon>
        <taxon>rosids</taxon>
        <taxon>malvids</taxon>
        <taxon>Sapindales</taxon>
        <taxon>Sapindaceae</taxon>
        <taxon>Hippocastanoideae</taxon>
        <taxon>Acereae</taxon>
        <taxon>Dipteronia</taxon>
    </lineage>
</organism>
<reference evidence="2" key="1">
    <citation type="journal article" date="2023" name="Plant J.">
        <title>Genome sequences and population genomics provide insights into the demographic history, inbreeding, and mutation load of two 'living fossil' tree species of Dipteronia.</title>
        <authorList>
            <person name="Feng Y."/>
            <person name="Comes H.P."/>
            <person name="Chen J."/>
            <person name="Zhu S."/>
            <person name="Lu R."/>
            <person name="Zhang X."/>
            <person name="Li P."/>
            <person name="Qiu J."/>
            <person name="Olsen K.M."/>
            <person name="Qiu Y."/>
        </authorList>
    </citation>
    <scope>NUCLEOTIDE SEQUENCE</scope>
    <source>
        <strain evidence="2">NBL</strain>
    </source>
</reference>
<gene>
    <name evidence="2" type="ORF">Dsin_030652</name>
</gene>
<feature type="domain" description="Gag1-like clamp" evidence="1">
    <location>
        <begin position="2"/>
        <end position="57"/>
    </location>
</feature>
<keyword evidence="3" id="KW-1185">Reference proteome</keyword>
<proteinExistence type="predicted"/>
<protein>
    <recommendedName>
        <fullName evidence="1">Gag1-like clamp domain-containing protein</fullName>
    </recommendedName>
</protein>
<dbReference type="InterPro" id="IPR025124">
    <property type="entry name" value="Gag1-like_clamp"/>
</dbReference>
<evidence type="ECO:0000259" key="1">
    <source>
        <dbReference type="Pfam" id="PF13259"/>
    </source>
</evidence>
<sequence>MSSISISNQTLNYCSGSSSMSSNSDLLNHGLLLWNQSRLQWIGSSRSKNNTQQIWEPKSRTLLNFWWTYWSMKDCMIEKLICKTDLDMPD</sequence>
<dbReference type="AlphaFoldDB" id="A0AAD9ZJH8"/>
<accession>A0AAD9ZJH8</accession>
<evidence type="ECO:0000313" key="2">
    <source>
        <dbReference type="EMBL" id="KAK3183366.1"/>
    </source>
</evidence>
<name>A0AAD9ZJH8_9ROSI</name>
<dbReference type="Proteomes" id="UP001281410">
    <property type="component" value="Unassembled WGS sequence"/>
</dbReference>
<dbReference type="Pfam" id="PF13259">
    <property type="entry name" value="clamp_Gag1-like"/>
    <property type="match status" value="1"/>
</dbReference>
<comment type="caution">
    <text evidence="2">The sequence shown here is derived from an EMBL/GenBank/DDBJ whole genome shotgun (WGS) entry which is preliminary data.</text>
</comment>
<dbReference type="EMBL" id="JANJYJ010000010">
    <property type="protein sequence ID" value="KAK3183366.1"/>
    <property type="molecule type" value="Genomic_DNA"/>
</dbReference>
<evidence type="ECO:0000313" key="3">
    <source>
        <dbReference type="Proteomes" id="UP001281410"/>
    </source>
</evidence>